<dbReference type="PROSITE" id="PS50075">
    <property type="entry name" value="CARRIER"/>
    <property type="match status" value="1"/>
</dbReference>
<dbReference type="InterPro" id="IPR014031">
    <property type="entry name" value="Ketoacyl_synth_C"/>
</dbReference>
<dbReference type="PANTHER" id="PTHR43775">
    <property type="entry name" value="FATTY ACID SYNTHASE"/>
    <property type="match status" value="1"/>
</dbReference>
<dbReference type="EMBL" id="CAJNDS010002292">
    <property type="protein sequence ID" value="CAE7415002.1"/>
    <property type="molecule type" value="Genomic_DNA"/>
</dbReference>
<dbReference type="InterPro" id="IPR036291">
    <property type="entry name" value="NAD(P)-bd_dom_sf"/>
</dbReference>
<dbReference type="Pfam" id="PF21089">
    <property type="entry name" value="PKS_DH_N"/>
    <property type="match status" value="1"/>
</dbReference>
<feature type="domain" description="PKS/mFAS DH" evidence="10">
    <location>
        <begin position="1784"/>
        <end position="2092"/>
    </location>
</feature>
<accession>A0A812R286</accession>
<feature type="active site" description="Proton acceptor; for dehydratase activity" evidence="6">
    <location>
        <position position="184"/>
    </location>
</feature>
<dbReference type="PROSITE" id="PS00606">
    <property type="entry name" value="KS3_1"/>
    <property type="match status" value="1"/>
</dbReference>
<dbReference type="SUPFAM" id="SSF51735">
    <property type="entry name" value="NAD(P)-binding Rossmann-fold domains"/>
    <property type="match status" value="5"/>
</dbReference>
<feature type="domain" description="Carrier" evidence="8">
    <location>
        <begin position="1245"/>
        <end position="1319"/>
    </location>
</feature>
<dbReference type="Pfam" id="PF08659">
    <property type="entry name" value="KR"/>
    <property type="match status" value="2"/>
</dbReference>
<evidence type="ECO:0000256" key="4">
    <source>
        <dbReference type="ARBA" id="ARBA00022857"/>
    </source>
</evidence>
<evidence type="ECO:0000259" key="9">
    <source>
        <dbReference type="PROSITE" id="PS52004"/>
    </source>
</evidence>
<dbReference type="GO" id="GO:0004312">
    <property type="term" value="F:fatty acid synthase activity"/>
    <property type="evidence" value="ECO:0007669"/>
    <property type="project" value="TreeGrafter"/>
</dbReference>
<dbReference type="InterPro" id="IPR016035">
    <property type="entry name" value="Acyl_Trfase/lysoPLipase"/>
</dbReference>
<dbReference type="SMART" id="SM00825">
    <property type="entry name" value="PKS_KS"/>
    <property type="match status" value="1"/>
</dbReference>
<dbReference type="GO" id="GO:0044550">
    <property type="term" value="P:secondary metabolite biosynthetic process"/>
    <property type="evidence" value="ECO:0007669"/>
    <property type="project" value="UniProtKB-ARBA"/>
</dbReference>
<dbReference type="Pfam" id="PF02801">
    <property type="entry name" value="Ketoacyl-synt_C"/>
    <property type="match status" value="1"/>
</dbReference>
<evidence type="ECO:0000313" key="11">
    <source>
        <dbReference type="EMBL" id="CAE7415002.1"/>
    </source>
</evidence>
<dbReference type="InterPro" id="IPR001227">
    <property type="entry name" value="Ac_transferase_dom_sf"/>
</dbReference>
<dbReference type="GO" id="GO:0009982">
    <property type="term" value="F:pseudouridine synthase activity"/>
    <property type="evidence" value="ECO:0007669"/>
    <property type="project" value="InterPro"/>
</dbReference>
<dbReference type="Pfam" id="PF00107">
    <property type="entry name" value="ADH_zinc_N"/>
    <property type="match status" value="1"/>
</dbReference>
<feature type="region of interest" description="N-terminal hotdog fold" evidence="6">
    <location>
        <begin position="1784"/>
        <end position="1900"/>
    </location>
</feature>
<dbReference type="InterPro" id="IPR009081">
    <property type="entry name" value="PP-bd_ACP"/>
</dbReference>
<dbReference type="InterPro" id="IPR049551">
    <property type="entry name" value="PKS_DH_C"/>
</dbReference>
<dbReference type="GO" id="GO:0004315">
    <property type="term" value="F:3-oxoacyl-[acyl-carrier-protein] synthase activity"/>
    <property type="evidence" value="ECO:0007669"/>
    <property type="project" value="InterPro"/>
</dbReference>
<evidence type="ECO:0000256" key="3">
    <source>
        <dbReference type="ARBA" id="ARBA00022679"/>
    </source>
</evidence>
<name>A0A812R286_9DINO</name>
<feature type="compositionally biased region" description="Basic and acidic residues" evidence="7">
    <location>
        <begin position="1218"/>
        <end position="1238"/>
    </location>
</feature>
<dbReference type="SUPFAM" id="SSF53901">
    <property type="entry name" value="Thiolase-like"/>
    <property type="match status" value="1"/>
</dbReference>
<dbReference type="InterPro" id="IPR036736">
    <property type="entry name" value="ACP-like_sf"/>
</dbReference>
<dbReference type="InterPro" id="IPR014030">
    <property type="entry name" value="Ketoacyl_synth_N"/>
</dbReference>
<dbReference type="GO" id="GO:0031177">
    <property type="term" value="F:phosphopantetheine binding"/>
    <property type="evidence" value="ECO:0007669"/>
    <property type="project" value="InterPro"/>
</dbReference>
<dbReference type="PROSITE" id="PS52019">
    <property type="entry name" value="PKS_MFAS_DH"/>
    <property type="match status" value="2"/>
</dbReference>
<dbReference type="InterPro" id="IPR049552">
    <property type="entry name" value="PKS_DH_N"/>
</dbReference>
<dbReference type="GO" id="GO:0016491">
    <property type="term" value="F:oxidoreductase activity"/>
    <property type="evidence" value="ECO:0007669"/>
    <property type="project" value="InterPro"/>
</dbReference>
<proteinExistence type="predicted"/>
<dbReference type="InterPro" id="IPR020806">
    <property type="entry name" value="PKS_PP-bd"/>
</dbReference>
<evidence type="ECO:0000313" key="12">
    <source>
        <dbReference type="Proteomes" id="UP000604046"/>
    </source>
</evidence>
<evidence type="ECO:0000256" key="1">
    <source>
        <dbReference type="ARBA" id="ARBA00022450"/>
    </source>
</evidence>
<dbReference type="InterPro" id="IPR016039">
    <property type="entry name" value="Thiolase-like"/>
</dbReference>
<dbReference type="InterPro" id="IPR013149">
    <property type="entry name" value="ADH-like_C"/>
</dbReference>
<comment type="caution">
    <text evidence="11">The sequence shown here is derived from an EMBL/GenBank/DDBJ whole genome shotgun (WGS) entry which is preliminary data.</text>
</comment>
<dbReference type="GO" id="GO:0003723">
    <property type="term" value="F:RNA binding"/>
    <property type="evidence" value="ECO:0007669"/>
    <property type="project" value="InterPro"/>
</dbReference>
<evidence type="ECO:0000256" key="2">
    <source>
        <dbReference type="ARBA" id="ARBA00022553"/>
    </source>
</evidence>
<dbReference type="InterPro" id="IPR020807">
    <property type="entry name" value="PKS_DH"/>
</dbReference>
<dbReference type="Gene3D" id="3.30.2350.10">
    <property type="entry name" value="Pseudouridine synthase"/>
    <property type="match status" value="1"/>
</dbReference>
<dbReference type="Pfam" id="PF14765">
    <property type="entry name" value="PS-DH"/>
    <property type="match status" value="1"/>
</dbReference>
<keyword evidence="4" id="KW-0521">NADP</keyword>
<dbReference type="InterPro" id="IPR049900">
    <property type="entry name" value="PKS_mFAS_DH"/>
</dbReference>
<dbReference type="OrthoDB" id="329835at2759"/>
<dbReference type="SMART" id="SM00826">
    <property type="entry name" value="PKS_DH"/>
    <property type="match status" value="2"/>
</dbReference>
<dbReference type="SMART" id="SM01294">
    <property type="entry name" value="PKS_PP_betabranch"/>
    <property type="match status" value="1"/>
</dbReference>
<dbReference type="SMART" id="SM00829">
    <property type="entry name" value="PKS_ER"/>
    <property type="match status" value="1"/>
</dbReference>
<keyword evidence="3" id="KW-0808">Transferase</keyword>
<keyword evidence="5" id="KW-0511">Multifunctional enzyme</keyword>
<evidence type="ECO:0000259" key="10">
    <source>
        <dbReference type="PROSITE" id="PS52019"/>
    </source>
</evidence>
<dbReference type="InterPro" id="IPR042104">
    <property type="entry name" value="PKS_dehydratase_sf"/>
</dbReference>
<dbReference type="SUPFAM" id="SSF50129">
    <property type="entry name" value="GroES-like"/>
    <property type="match status" value="1"/>
</dbReference>
<organism evidence="11 12">
    <name type="scientific">Symbiodinium natans</name>
    <dbReference type="NCBI Taxonomy" id="878477"/>
    <lineage>
        <taxon>Eukaryota</taxon>
        <taxon>Sar</taxon>
        <taxon>Alveolata</taxon>
        <taxon>Dinophyceae</taxon>
        <taxon>Suessiales</taxon>
        <taxon>Symbiodiniaceae</taxon>
        <taxon>Symbiodinium</taxon>
    </lineage>
</organism>
<keyword evidence="2" id="KW-0597">Phosphoprotein</keyword>
<feature type="region of interest" description="Disordered" evidence="7">
    <location>
        <begin position="3330"/>
        <end position="3363"/>
    </location>
</feature>
<dbReference type="Gene3D" id="3.30.70.3290">
    <property type="match status" value="1"/>
</dbReference>
<dbReference type="InterPro" id="IPR020103">
    <property type="entry name" value="PsdUridine_synth_cat_dom_sf"/>
</dbReference>
<dbReference type="Pfam" id="PF00550">
    <property type="entry name" value="PP-binding"/>
    <property type="match status" value="1"/>
</dbReference>
<sequence length="3363" mass="362329">MHSHLLSSILPGLEQELQASSFSCPDEDIAFVSCLTGAHETNEVAQPAYWLSHDTARPVEFIRAMKALADSSCNSYIEIGPHPVLLRLGQSCLGQSAGEVTWLPSLEADRSETECMLSALRSLQESFTPPQLQLTRVPWVRPWLHPLLGSTHLENGLQAFRSRTALWDDSSTTATPVIRLFRQHRVGGQVVLPAASHLLLMSCATMVAQHPDKVDSFAPETFVELSDTVFESAFVLSDSRQTQAEVQILPSGIRLSSRGTDASQAAQAVHAQSSNASIVGGPGARGAMLQHSLVEWKSHCPSFQTSADAYRTLEQCGLEYGPSFRAISSFSVSHDGLRVLGRLALKLETWDRSLNMHPGILDGAIQLLLLACPNFQQCFLPFSIDSCIIATTFPSWDLWVTVRVRSASAEAVSGDLEVSTDDGVLVARLSRLTCRAHRPESAQLSQFSQMTYHVAFVEMANRPSYALPQSVQRALVCCSKKYQERVLAALSWTAERCKFVEDAPSALSLLGSGDFGYIAFLAEEEPLEALCTALQVLQTAAKFNTTVVLVAQGTQPPELDQNSFDPTHAGLWGLARSARLEMPELSITCLDLPPDGTHTAPVTAPVAPPLAPPLSPTSWQEQDPCFREKAAYAARLQRSSLSPRWPVQLSLPSRGTFSSLVPVAQQSKLGCFRIAAVGLNFRDVLNVLDLYPGDPGDPGLDCSGILVDPQESIPSGTKLFGISFGCLRTFATVKEPRLLAQRPPRWSHAEAAALPTVFTTVDMAFGKLADLQAGQRVLIHAGAGGVGLTAVQYALRLGAVVYTTAGKEDKQRHLRQMGVKCVTSSRDGRKFEEELAAVLAEENDAKLDVILNSLSHDNFIGRSLSFLGTGGFFIEIGKRGIWTHEEMANSRPDVHYRTLAMDTICEEAPGQFQELMQRLSARMVSGAWDPIPCRVFEGLEACPEALQILRKADHIGKIVVTLPSPLQIREGASYLVTGGTGALGLALSRALLEEGADDLVLLSRNGNATSTMPPWLERSAARVSCWQCDLGAQGSQAHDVLQKDVDSLTALAGVFHLSGILKDGLLAHLQRQDIDATFGPKVRGLQAIQKVLTRSGRWQHLDFLLAFSSTAAILGSAGQANYAAANAAMDAQIHQLRLSGWKAFSLQWGAWLNMGMAQPRSLRHLCQRGIPVDVGLAVMASAMDLAIGPQSESAVSCANVDWEAFLRPLQAQQYFKSVRPDHSESRRADVSPDGDASHRIKGVPAPYENALDWVLAVLADLIGEELDPEDPLTAAGLDSLSAVEFRRKLSTDSGIPLPQTLAFDYPTAHQVAAFITCQGSVRGTQGTEDAERPELRKKVCVQGNACRIPGLEADSISSTAFEAWHIFCKQVDAVTEVPLRRFDINECFDANMSGADFVTYARHASIVEGTDLFDHRMFGISGNEAAAIDPQQRNTLEVAYAACHNAGRLRKSLAKAAIGVFVGQCANDWAKTTRERRAGTFMGPGTHASIAANRLSFCLGLEGVSATIDTACSSTLVALEISILQLRMGLEAVICSGSQLNLIAEPFVAFSNGRLLSASGRCRTFDASADGFARGEGFGSFFVVQAEDDRGPAVLGSMANQDGRSSSLTAPNGPAQQRVINAALGLSGLKGADVSAVECHGTGTALGDPIEVGGLRGTLGDDRLQNLFLMAGKSNVGHLEGGAGALGLQKCLAVVTQLQVPPNLHLASLNPHIELRDFQAQVSTTLETFSAATSSMNVGLSSFGFGGTNAHALLQTSRPQPREPSEVPPLSLRRVPFPWAPPVPRLLGLKRREGNSQVFEVQVDAELAALCQHAVHGQSFISSSLFVAFAMEACRRHAKQAVQLKNVHVVAPLLLPSDGQTWLRLTLVEQQFQVLSKPRQSNEAWAVHCTGRYATQTQATSRPLATSLGGTFSILGSAAARQRQSAARGSETFEAMCKNAELVADTALEELRASATAEGISLGAMAAMDHLSDVHVKRGELCARLRLPADSSQMFAVHPALLQAIQCAVMGLCRFNEVHVERLSQDLASIVSCSAPSVDIPPGTQHLILHMRHRGVASSRSPVTATVSLDGGPTVLDMQDVQFRPVSKKQVEAAASMRQTQLDVPSIFELQWITATSQGRGPLAAAVSRCVQCMFALAKDTGLDAASSASERVLLITGECYRVLELQPGDFKGTSELDWIQQIQVKSGQEASSLLDAVACLASKQASCPVVFLDENAKEDWSWAAPLSSPIVCLGVHEDFEEETMLIRSAVSPTHAAQLGPVALHSSACLHILSSVRLGDAGAPFEPVRPTVVQKDSAPRAVSARSFRRALPRRQPVRFFLRLDDSPRLSSGSTNAQVHQAIVAACLVSKSVYDDRDTRLCLVWPSCDSGKCDRCVTVDRSLMNLSKGRLVPAEGPILDALKLKLETDEKSLEQCMDDMAAESLQLSLGKTAAVRVSEGEQSSWPEWTVQASWPTDPLIMMFLNWHGDLPIPETASIRVPAGSPAKMIATLQHWHNLGVLAALTPRPTLASRDDEELLQDIGQLDPQPGQDVHLGTIVPFCGAVVGRVRMGHVLFADCGRFKVMCKEQRLGASFHVIVRELHVGDILYCRGYPGYEYQGDAAIFATEILAIEPAQGLNSQESVLFQDDSILIVDKPAGKLAWEDNRHRHERGTALRVEAEHLLLAPEAEVSGPAVYSTRADHDPSCIHCRREYFVLVAGRPVEFSCSAALRPARGKPKQFAATQLETLWEGPDCTLLRASVHGPETKSQVCRHLHLLGFPVWGDRRFGSQRANLRSRAVFGLAKPWCHLGRLELFGTFGGVRVESVPPPDLLRVLRAVGGEWDFVSSVQRLPPVMVLSHQENGVAALSAVEDLARFAKIFVVASGTGTARAVEVLQAAVDVLKEASKLAPAPEIWFVMAGTQAAQAEDLAKSDVPFHAGLWGLARCARREQLVMVGCIDVDSTSARAILSRLRAARCQQEDDAELAPETELLVRRLTLDAEESDSNDESDFERYVARLEQTSSEAWGTWPPPTLPSGGWFVISGGCSGLGLASAAWLATQGVSHLALLSRTGRCKDDAQLQTLEKMCEACDLRVILRPCNIAVKKEVEDTLAGLQECDTASVKGILHAAGVLEDHTIAHLETGHMLPVISPKMDGAVNLHESSKHVEHFVLYSSVAALLGSPGQGNYAAANSFLDSFALFRHAKGLPALSVQWGPWADVGMAARSGVGGPGFWAPKISPDNALQALSAVIATSGRGPAALGITRINWSVLLKRMSAMPPAWADWKSHWERPDTTRADLVSQAVRQLRTGADQGQTQQTRACRPLATSVGDGIPIGLGLSFGTLGAGARFPLPERRPLARGGESSGSEESTDSESDQCAGARGL</sequence>
<keyword evidence="1" id="KW-0596">Phosphopantetheine</keyword>
<feature type="region of interest" description="C-terminal hotdog fold" evidence="6">
    <location>
        <begin position="1938"/>
        <end position="2092"/>
    </location>
</feature>
<dbReference type="SUPFAM" id="SSF52151">
    <property type="entry name" value="FabD/lysophospholipase-like"/>
    <property type="match status" value="1"/>
</dbReference>
<evidence type="ECO:0000259" key="8">
    <source>
        <dbReference type="PROSITE" id="PS50075"/>
    </source>
</evidence>
<evidence type="ECO:0000256" key="5">
    <source>
        <dbReference type="ARBA" id="ARBA00023268"/>
    </source>
</evidence>
<feature type="domain" description="Ketosynthase family 3 (KS3)" evidence="9">
    <location>
        <begin position="1336"/>
        <end position="1756"/>
    </location>
</feature>
<dbReference type="PROSITE" id="PS52004">
    <property type="entry name" value="KS3_2"/>
    <property type="match status" value="1"/>
</dbReference>
<dbReference type="InterPro" id="IPR050091">
    <property type="entry name" value="PKS_NRPS_Biosynth_Enz"/>
</dbReference>
<protein>
    <submittedName>
        <fullName evidence="11">PikAI protein</fullName>
    </submittedName>
</protein>
<dbReference type="InterPro" id="IPR013968">
    <property type="entry name" value="PKS_KR"/>
</dbReference>
<dbReference type="Gene3D" id="3.90.180.10">
    <property type="entry name" value="Medium-chain alcohol dehydrogenases, catalytic domain"/>
    <property type="match status" value="1"/>
</dbReference>
<dbReference type="InterPro" id="IPR018201">
    <property type="entry name" value="Ketoacyl_synth_AS"/>
</dbReference>
<feature type="region of interest" description="Disordered" evidence="7">
    <location>
        <begin position="1218"/>
        <end position="1239"/>
    </location>
</feature>
<feature type="region of interest" description="N-terminal hotdog fold" evidence="6">
    <location>
        <begin position="145"/>
        <end position="282"/>
    </location>
</feature>
<dbReference type="InterPro" id="IPR020843">
    <property type="entry name" value="ER"/>
</dbReference>
<dbReference type="Gene3D" id="3.40.50.720">
    <property type="entry name" value="NAD(P)-binding Rossmann-like Domain"/>
    <property type="match status" value="4"/>
</dbReference>
<evidence type="ECO:0000256" key="7">
    <source>
        <dbReference type="SAM" id="MobiDB-lite"/>
    </source>
</evidence>
<feature type="region of interest" description="C-terminal hotdog fold" evidence="6">
    <location>
        <begin position="301"/>
        <end position="443"/>
    </location>
</feature>
<feature type="active site" description="Proton donor; for dehydratase activity" evidence="6">
    <location>
        <position position="362"/>
    </location>
</feature>
<dbReference type="InterPro" id="IPR011032">
    <property type="entry name" value="GroES-like_sf"/>
</dbReference>
<evidence type="ECO:0000256" key="6">
    <source>
        <dbReference type="PROSITE-ProRule" id="PRU01363"/>
    </source>
</evidence>
<dbReference type="Proteomes" id="UP000604046">
    <property type="component" value="Unassembled WGS sequence"/>
</dbReference>
<dbReference type="Gene3D" id="1.10.1200.10">
    <property type="entry name" value="ACP-like"/>
    <property type="match status" value="1"/>
</dbReference>
<dbReference type="GO" id="GO:0001522">
    <property type="term" value="P:pseudouridine synthesis"/>
    <property type="evidence" value="ECO:0007669"/>
    <property type="project" value="InterPro"/>
</dbReference>
<dbReference type="Gene3D" id="3.10.129.110">
    <property type="entry name" value="Polyketide synthase dehydratase"/>
    <property type="match status" value="2"/>
</dbReference>
<dbReference type="SUPFAM" id="SSF55120">
    <property type="entry name" value="Pseudouridine synthase"/>
    <property type="match status" value="1"/>
</dbReference>
<dbReference type="CDD" id="cd00833">
    <property type="entry name" value="PKS"/>
    <property type="match status" value="1"/>
</dbReference>
<dbReference type="SMART" id="SM00823">
    <property type="entry name" value="PKS_PP"/>
    <property type="match status" value="1"/>
</dbReference>
<dbReference type="Pfam" id="PF00109">
    <property type="entry name" value="ketoacyl-synt"/>
    <property type="match status" value="1"/>
</dbReference>
<dbReference type="Gene3D" id="3.40.366.10">
    <property type="entry name" value="Malonyl-Coenzyme A Acyl Carrier Protein, domain 2"/>
    <property type="match status" value="1"/>
</dbReference>
<dbReference type="CDD" id="cd05195">
    <property type="entry name" value="enoyl_red"/>
    <property type="match status" value="1"/>
</dbReference>
<dbReference type="InterPro" id="IPR020841">
    <property type="entry name" value="PKS_Beta-ketoAc_synthase_dom"/>
</dbReference>
<dbReference type="Gene3D" id="3.40.47.10">
    <property type="match status" value="1"/>
</dbReference>
<dbReference type="SMART" id="SM00822">
    <property type="entry name" value="PKS_KR"/>
    <property type="match status" value="2"/>
</dbReference>
<dbReference type="GO" id="GO:0006633">
    <property type="term" value="P:fatty acid biosynthetic process"/>
    <property type="evidence" value="ECO:0007669"/>
    <property type="project" value="InterPro"/>
</dbReference>
<comment type="caution">
    <text evidence="6">Lacks conserved residue(s) required for the propagation of feature annotation.</text>
</comment>
<reference evidence="11" key="1">
    <citation type="submission" date="2021-02" db="EMBL/GenBank/DDBJ databases">
        <authorList>
            <person name="Dougan E. K."/>
            <person name="Rhodes N."/>
            <person name="Thang M."/>
            <person name="Chan C."/>
        </authorList>
    </citation>
    <scope>NUCLEOTIDE SEQUENCE</scope>
</reference>
<dbReference type="PANTHER" id="PTHR43775:SF37">
    <property type="entry name" value="SI:DKEY-61P9.11"/>
    <property type="match status" value="1"/>
</dbReference>
<dbReference type="SUPFAM" id="SSF47336">
    <property type="entry name" value="ACP-like"/>
    <property type="match status" value="1"/>
</dbReference>
<feature type="domain" description="PKS/mFAS DH" evidence="10">
    <location>
        <begin position="145"/>
        <end position="443"/>
    </location>
</feature>
<keyword evidence="12" id="KW-1185">Reference proteome</keyword>
<dbReference type="InterPro" id="IPR057326">
    <property type="entry name" value="KR_dom"/>
</dbReference>
<gene>
    <name evidence="11" type="primary">pikAI</name>
    <name evidence="11" type="ORF">SNAT2548_LOCUS22564</name>
</gene>